<name>A0A8J2MRU2_COTCN</name>
<evidence type="ECO:0000256" key="1">
    <source>
        <dbReference type="ARBA" id="ARBA00004651"/>
    </source>
</evidence>
<evidence type="ECO:0000256" key="9">
    <source>
        <dbReference type="ARBA" id="ARBA00023224"/>
    </source>
</evidence>
<comment type="subcellular location">
    <subcellularLocation>
        <location evidence="1">Cell membrane</location>
        <topology evidence="1">Multi-pass membrane protein</topology>
    </subcellularLocation>
</comment>
<evidence type="ECO:0000313" key="11">
    <source>
        <dbReference type="EMBL" id="CAG5106418.1"/>
    </source>
</evidence>
<proteinExistence type="predicted"/>
<evidence type="ECO:0000313" key="12">
    <source>
        <dbReference type="Proteomes" id="UP000786811"/>
    </source>
</evidence>
<feature type="transmembrane region" description="Helical" evidence="10">
    <location>
        <begin position="62"/>
        <end position="81"/>
    </location>
</feature>
<keyword evidence="7 10" id="KW-0472">Membrane</keyword>
<accession>A0A8J2MRU2</accession>
<dbReference type="AlphaFoldDB" id="A0A8J2MRU2"/>
<dbReference type="GO" id="GO:0007165">
    <property type="term" value="P:signal transduction"/>
    <property type="evidence" value="ECO:0007669"/>
    <property type="project" value="UniProtKB-KW"/>
</dbReference>
<evidence type="ECO:0000256" key="6">
    <source>
        <dbReference type="ARBA" id="ARBA00022989"/>
    </source>
</evidence>
<evidence type="ECO:0000256" key="2">
    <source>
        <dbReference type="ARBA" id="ARBA00022475"/>
    </source>
</evidence>
<evidence type="ECO:0000256" key="8">
    <source>
        <dbReference type="ARBA" id="ARBA00023170"/>
    </source>
</evidence>
<dbReference type="GO" id="GO:0005549">
    <property type="term" value="F:odorant binding"/>
    <property type="evidence" value="ECO:0007669"/>
    <property type="project" value="InterPro"/>
</dbReference>
<dbReference type="OrthoDB" id="7696577at2759"/>
<organism evidence="11 12">
    <name type="scientific">Cotesia congregata</name>
    <name type="common">Parasitoid wasp</name>
    <name type="synonym">Apanteles congregatus</name>
    <dbReference type="NCBI Taxonomy" id="51543"/>
    <lineage>
        <taxon>Eukaryota</taxon>
        <taxon>Metazoa</taxon>
        <taxon>Ecdysozoa</taxon>
        <taxon>Arthropoda</taxon>
        <taxon>Hexapoda</taxon>
        <taxon>Insecta</taxon>
        <taxon>Pterygota</taxon>
        <taxon>Neoptera</taxon>
        <taxon>Endopterygota</taxon>
        <taxon>Hymenoptera</taxon>
        <taxon>Apocrita</taxon>
        <taxon>Ichneumonoidea</taxon>
        <taxon>Braconidae</taxon>
        <taxon>Microgastrinae</taxon>
        <taxon>Cotesia</taxon>
    </lineage>
</organism>
<keyword evidence="4 10" id="KW-0812">Transmembrane</keyword>
<evidence type="ECO:0000256" key="3">
    <source>
        <dbReference type="ARBA" id="ARBA00022606"/>
    </source>
</evidence>
<dbReference type="EMBL" id="CAJNRD030001124">
    <property type="protein sequence ID" value="CAG5106418.1"/>
    <property type="molecule type" value="Genomic_DNA"/>
</dbReference>
<comment type="caution">
    <text evidence="11">The sequence shown here is derived from an EMBL/GenBank/DDBJ whole genome shotgun (WGS) entry which is preliminary data.</text>
</comment>
<sequence>MSIYDEPNYKLAKSLSIVTGRWPYQTYGQSFILVAIIWTAFTLQANAFQTLAIILHFHDREILLEAMAPYIIDIMFVAKYMNASYSAKLMKICFDKIKMDWTLLHNDEEKRILTHHANIGRLISTGYSAFAAVTTAIFIAEPIIPRIVNEITKSNATYPLRFALPVEYVIFEKENYYWLMFTITNLFAINMIIVIIMCDVVFITCVQHVCGLFAVVGFQIESTPLEKVVKEEAKGKISSDASYKHLVSCIRSHRRALEFADLLEDTFSKSFGVVVALNLPMMSVTAMQIITQSNTVQQILKYLSFAFAQMLHLYFDCFMSQNLTDKSVRIQKCIANVKYYDLSIESQKLLILMTMRSQIPCKVTAAKIMELSIENFGNVKTSGSYFTMLMSM</sequence>
<keyword evidence="12" id="KW-1185">Reference proteome</keyword>
<evidence type="ECO:0000256" key="5">
    <source>
        <dbReference type="ARBA" id="ARBA00022725"/>
    </source>
</evidence>
<keyword evidence="9" id="KW-0807">Transducer</keyword>
<evidence type="ECO:0000256" key="10">
    <source>
        <dbReference type="SAM" id="Phobius"/>
    </source>
</evidence>
<dbReference type="Proteomes" id="UP000786811">
    <property type="component" value="Unassembled WGS sequence"/>
</dbReference>
<protein>
    <submittedName>
        <fullName evidence="11">Olfactory receptor 141</fullName>
    </submittedName>
</protein>
<feature type="non-terminal residue" evidence="11">
    <location>
        <position position="1"/>
    </location>
</feature>
<dbReference type="InterPro" id="IPR004117">
    <property type="entry name" value="7tm6_olfct_rcpt"/>
</dbReference>
<dbReference type="GO" id="GO:0005886">
    <property type="term" value="C:plasma membrane"/>
    <property type="evidence" value="ECO:0007669"/>
    <property type="project" value="UniProtKB-SubCell"/>
</dbReference>
<feature type="transmembrane region" description="Helical" evidence="10">
    <location>
        <begin position="176"/>
        <end position="197"/>
    </location>
</feature>
<keyword evidence="3" id="KW-0716">Sensory transduction</keyword>
<keyword evidence="2" id="KW-1003">Cell membrane</keyword>
<keyword evidence="6 10" id="KW-1133">Transmembrane helix</keyword>
<feature type="transmembrane region" description="Helical" evidence="10">
    <location>
        <begin position="31"/>
        <end position="56"/>
    </location>
</feature>
<gene>
    <name evidence="11" type="ORF">HICCMSTLAB_LOCUS12250</name>
</gene>
<dbReference type="PANTHER" id="PTHR21137">
    <property type="entry name" value="ODORANT RECEPTOR"/>
    <property type="match status" value="1"/>
</dbReference>
<evidence type="ECO:0000256" key="7">
    <source>
        <dbReference type="ARBA" id="ARBA00023136"/>
    </source>
</evidence>
<dbReference type="GO" id="GO:0004984">
    <property type="term" value="F:olfactory receptor activity"/>
    <property type="evidence" value="ECO:0007669"/>
    <property type="project" value="InterPro"/>
</dbReference>
<keyword evidence="5" id="KW-0552">Olfaction</keyword>
<dbReference type="Pfam" id="PF02949">
    <property type="entry name" value="7tm_6"/>
    <property type="match status" value="1"/>
</dbReference>
<keyword evidence="8 11" id="KW-0675">Receptor</keyword>
<evidence type="ECO:0000256" key="4">
    <source>
        <dbReference type="ARBA" id="ARBA00022692"/>
    </source>
</evidence>
<reference evidence="11" key="1">
    <citation type="submission" date="2021-04" db="EMBL/GenBank/DDBJ databases">
        <authorList>
            <person name="Chebbi M.A.C M."/>
        </authorList>
    </citation>
    <scope>NUCLEOTIDE SEQUENCE</scope>
</reference>
<dbReference type="PANTHER" id="PTHR21137:SF35">
    <property type="entry name" value="ODORANT RECEPTOR 19A-RELATED"/>
    <property type="match status" value="1"/>
</dbReference>